<organism evidence="1 2">
    <name type="scientific">Coprinellus micaceus</name>
    <name type="common">Glistening ink-cap mushroom</name>
    <name type="synonym">Coprinus micaceus</name>
    <dbReference type="NCBI Taxonomy" id="71717"/>
    <lineage>
        <taxon>Eukaryota</taxon>
        <taxon>Fungi</taxon>
        <taxon>Dikarya</taxon>
        <taxon>Basidiomycota</taxon>
        <taxon>Agaricomycotina</taxon>
        <taxon>Agaricomycetes</taxon>
        <taxon>Agaricomycetidae</taxon>
        <taxon>Agaricales</taxon>
        <taxon>Agaricineae</taxon>
        <taxon>Psathyrellaceae</taxon>
        <taxon>Coprinellus</taxon>
    </lineage>
</organism>
<name>A0A4Y7SWW6_COPMI</name>
<sequence>MLCAETPIFRIATGVPDPLVCFEQDYQGSRRDTSGQSYKRYKESLVTKRTICLVSRVWNLVATPQLYERLVIASAEGDHSPRRRQIRRLIRALGSPSPQSSSPESSLGTFVRRLDFTFPEGRDGTEFSRQKITRVIVELVGMMPNLQTTSTLPDFKVPILHFQAFLDGHPSLDTVQIVYDFEDPKPGQESASLWKGKAYPSIRHWVLRLYQVNALAVVPTTVFPKLEMVTYPYYPHASDHLARFTNFVSIHGSRLKTIRMSPHKQLKDMLEVVARWCPRLTEVHLVYKRRWVTPSTIAMASVVVSMPRITTLGLSLYNYDEKKHSADWERAIMLKWKDLFPSLHTIRLLEEKDVELLRQLGEEKLGQIVGHCCDSGVSLQDDHCSLFTIDGR</sequence>
<dbReference type="OrthoDB" id="3022437at2759"/>
<evidence type="ECO:0000313" key="1">
    <source>
        <dbReference type="EMBL" id="TEB26201.1"/>
    </source>
</evidence>
<dbReference type="AlphaFoldDB" id="A0A4Y7SWW6"/>
<proteinExistence type="predicted"/>
<comment type="caution">
    <text evidence="1">The sequence shown here is derived from an EMBL/GenBank/DDBJ whole genome shotgun (WGS) entry which is preliminary data.</text>
</comment>
<reference evidence="1 2" key="1">
    <citation type="journal article" date="2019" name="Nat. Ecol. Evol.">
        <title>Megaphylogeny resolves global patterns of mushroom evolution.</title>
        <authorList>
            <person name="Varga T."/>
            <person name="Krizsan K."/>
            <person name="Foldi C."/>
            <person name="Dima B."/>
            <person name="Sanchez-Garcia M."/>
            <person name="Sanchez-Ramirez S."/>
            <person name="Szollosi G.J."/>
            <person name="Szarkandi J.G."/>
            <person name="Papp V."/>
            <person name="Albert L."/>
            <person name="Andreopoulos W."/>
            <person name="Angelini C."/>
            <person name="Antonin V."/>
            <person name="Barry K.W."/>
            <person name="Bougher N.L."/>
            <person name="Buchanan P."/>
            <person name="Buyck B."/>
            <person name="Bense V."/>
            <person name="Catcheside P."/>
            <person name="Chovatia M."/>
            <person name="Cooper J."/>
            <person name="Damon W."/>
            <person name="Desjardin D."/>
            <person name="Finy P."/>
            <person name="Geml J."/>
            <person name="Haridas S."/>
            <person name="Hughes K."/>
            <person name="Justo A."/>
            <person name="Karasinski D."/>
            <person name="Kautmanova I."/>
            <person name="Kiss B."/>
            <person name="Kocsube S."/>
            <person name="Kotiranta H."/>
            <person name="LaButti K.M."/>
            <person name="Lechner B.E."/>
            <person name="Liimatainen K."/>
            <person name="Lipzen A."/>
            <person name="Lukacs Z."/>
            <person name="Mihaltcheva S."/>
            <person name="Morgado L.N."/>
            <person name="Niskanen T."/>
            <person name="Noordeloos M.E."/>
            <person name="Ohm R.A."/>
            <person name="Ortiz-Santana B."/>
            <person name="Ovrebo C."/>
            <person name="Racz N."/>
            <person name="Riley R."/>
            <person name="Savchenko A."/>
            <person name="Shiryaev A."/>
            <person name="Soop K."/>
            <person name="Spirin V."/>
            <person name="Szebenyi C."/>
            <person name="Tomsovsky M."/>
            <person name="Tulloss R.E."/>
            <person name="Uehling J."/>
            <person name="Grigoriev I.V."/>
            <person name="Vagvolgyi C."/>
            <person name="Papp T."/>
            <person name="Martin F.M."/>
            <person name="Miettinen O."/>
            <person name="Hibbett D.S."/>
            <person name="Nagy L.G."/>
        </authorList>
    </citation>
    <scope>NUCLEOTIDE SEQUENCE [LARGE SCALE GENOMIC DNA]</scope>
    <source>
        <strain evidence="1 2">FP101781</strain>
    </source>
</reference>
<gene>
    <name evidence="1" type="ORF">FA13DRAFT_1737603</name>
</gene>
<evidence type="ECO:0008006" key="3">
    <source>
        <dbReference type="Google" id="ProtNLM"/>
    </source>
</evidence>
<evidence type="ECO:0000313" key="2">
    <source>
        <dbReference type="Proteomes" id="UP000298030"/>
    </source>
</evidence>
<keyword evidence="2" id="KW-1185">Reference proteome</keyword>
<accession>A0A4Y7SWW6</accession>
<dbReference type="EMBL" id="QPFP01000050">
    <property type="protein sequence ID" value="TEB26201.1"/>
    <property type="molecule type" value="Genomic_DNA"/>
</dbReference>
<dbReference type="Proteomes" id="UP000298030">
    <property type="component" value="Unassembled WGS sequence"/>
</dbReference>
<protein>
    <recommendedName>
        <fullName evidence="3">F-box domain-containing protein</fullName>
    </recommendedName>
</protein>